<evidence type="ECO:0000313" key="3">
    <source>
        <dbReference type="Proteomes" id="UP000070456"/>
    </source>
</evidence>
<evidence type="ECO:0000256" key="1">
    <source>
        <dbReference type="SAM" id="Phobius"/>
    </source>
</evidence>
<keyword evidence="1" id="KW-0812">Transmembrane</keyword>
<dbReference type="OrthoDB" id="1953508at2"/>
<dbReference type="AlphaFoldDB" id="A0A140L0U2"/>
<organism evidence="2 3">
    <name type="scientific">Thermotalea metallivorans</name>
    <dbReference type="NCBI Taxonomy" id="520762"/>
    <lineage>
        <taxon>Bacteria</taxon>
        <taxon>Bacillati</taxon>
        <taxon>Bacillota</taxon>
        <taxon>Clostridia</taxon>
        <taxon>Peptostreptococcales</taxon>
        <taxon>Thermotaleaceae</taxon>
        <taxon>Thermotalea</taxon>
    </lineage>
</organism>
<keyword evidence="1" id="KW-1133">Transmembrane helix</keyword>
<keyword evidence="3" id="KW-1185">Reference proteome</keyword>
<reference evidence="2 3" key="1">
    <citation type="submission" date="2015-12" db="EMBL/GenBank/DDBJ databases">
        <title>Draft genome sequence of the thermoanaerobe Thermotalea metallivorans, an isolate from the runoff channel of the Great Artesian Basin, Australia.</title>
        <authorList>
            <person name="Patel B.K."/>
        </authorList>
    </citation>
    <scope>NUCLEOTIDE SEQUENCE [LARGE SCALE GENOMIC DNA]</scope>
    <source>
        <strain evidence="2 3">B2-1</strain>
    </source>
</reference>
<feature type="transmembrane region" description="Helical" evidence="1">
    <location>
        <begin position="20"/>
        <end position="40"/>
    </location>
</feature>
<evidence type="ECO:0000313" key="2">
    <source>
        <dbReference type="EMBL" id="KXG74167.1"/>
    </source>
</evidence>
<sequence length="167" mass="19585">MAPMIKQTIQQKKLSFWKLLFMIFSATFVMNMAIKVFTAISPEMGTIGGIGALLLSSVACMRIIYKHIAYYNYKLIDDDLIMERVFGRANHLFLSLKLSELERFYPYKELDGKNEKGDRRLYKFVTGNNHDRWYVGDFTRSGDRYRFIIEPNEVLLRAILSAYIKEQ</sequence>
<accession>A0A140L0U2</accession>
<feature type="transmembrane region" description="Helical" evidence="1">
    <location>
        <begin position="46"/>
        <end position="65"/>
    </location>
</feature>
<gene>
    <name evidence="2" type="ORF">AN619_25860</name>
</gene>
<dbReference type="EMBL" id="LOEE01000062">
    <property type="protein sequence ID" value="KXG74167.1"/>
    <property type="molecule type" value="Genomic_DNA"/>
</dbReference>
<protein>
    <submittedName>
        <fullName evidence="2">Uncharacterized protein</fullName>
    </submittedName>
</protein>
<dbReference type="RefSeq" id="WP_068557571.1">
    <property type="nucleotide sequence ID" value="NZ_LOEE01000062.1"/>
</dbReference>
<comment type="caution">
    <text evidence="2">The sequence shown here is derived from an EMBL/GenBank/DDBJ whole genome shotgun (WGS) entry which is preliminary data.</text>
</comment>
<name>A0A140L0U2_9FIRM</name>
<keyword evidence="1" id="KW-0472">Membrane</keyword>
<proteinExistence type="predicted"/>
<dbReference type="Proteomes" id="UP000070456">
    <property type="component" value="Unassembled WGS sequence"/>
</dbReference>